<reference evidence="8 9" key="1">
    <citation type="submission" date="2024-03" db="EMBL/GenBank/DDBJ databases">
        <authorList>
            <person name="Martinez-Hernandez J."/>
        </authorList>
    </citation>
    <scope>NUCLEOTIDE SEQUENCE [LARGE SCALE GENOMIC DNA]</scope>
</reference>
<dbReference type="InterPro" id="IPR050655">
    <property type="entry name" value="Plant_B3_domain"/>
</dbReference>
<evidence type="ECO:0000256" key="4">
    <source>
        <dbReference type="ARBA" id="ARBA00023163"/>
    </source>
</evidence>
<dbReference type="Gene3D" id="2.40.330.10">
    <property type="entry name" value="DNA-binding pseudobarrel domain"/>
    <property type="match status" value="3"/>
</dbReference>
<feature type="region of interest" description="Disordered" evidence="6">
    <location>
        <begin position="235"/>
        <end position="256"/>
    </location>
</feature>
<feature type="compositionally biased region" description="Basic residues" evidence="6">
    <location>
        <begin position="243"/>
        <end position="254"/>
    </location>
</feature>
<keyword evidence="4" id="KW-0804">Transcription</keyword>
<evidence type="ECO:0000313" key="8">
    <source>
        <dbReference type="EMBL" id="CAL0329198.1"/>
    </source>
</evidence>
<evidence type="ECO:0000256" key="1">
    <source>
        <dbReference type="ARBA" id="ARBA00004123"/>
    </source>
</evidence>
<keyword evidence="9" id="KW-1185">Reference proteome</keyword>
<dbReference type="GO" id="GO:0005634">
    <property type="term" value="C:nucleus"/>
    <property type="evidence" value="ECO:0007669"/>
    <property type="project" value="UniProtKB-SubCell"/>
</dbReference>
<keyword evidence="5" id="KW-0539">Nucleus</keyword>
<dbReference type="PANTHER" id="PTHR31920">
    <property type="entry name" value="B3 DOMAIN-CONTAINING"/>
    <property type="match status" value="1"/>
</dbReference>
<proteinExistence type="predicted"/>
<dbReference type="SUPFAM" id="SSF101936">
    <property type="entry name" value="DNA-binding pseudobarrel domain"/>
    <property type="match status" value="2"/>
</dbReference>
<comment type="subcellular location">
    <subcellularLocation>
        <location evidence="1">Nucleus</location>
    </subcellularLocation>
</comment>
<dbReference type="CDD" id="cd10017">
    <property type="entry name" value="B3_DNA"/>
    <property type="match status" value="2"/>
</dbReference>
<name>A0AAV1Y5F4_LUPLU</name>
<dbReference type="Pfam" id="PF02362">
    <property type="entry name" value="B3"/>
    <property type="match status" value="2"/>
</dbReference>
<comment type="caution">
    <text evidence="8">The sequence shown here is derived from an EMBL/GenBank/DDBJ whole genome shotgun (WGS) entry which is preliminary data.</text>
</comment>
<dbReference type="EMBL" id="CAXHTB010000021">
    <property type="protein sequence ID" value="CAL0329198.1"/>
    <property type="molecule type" value="Genomic_DNA"/>
</dbReference>
<evidence type="ECO:0000313" key="9">
    <source>
        <dbReference type="Proteomes" id="UP001497480"/>
    </source>
</evidence>
<evidence type="ECO:0000256" key="2">
    <source>
        <dbReference type="ARBA" id="ARBA00023015"/>
    </source>
</evidence>
<dbReference type="SMART" id="SM01019">
    <property type="entry name" value="B3"/>
    <property type="match status" value="2"/>
</dbReference>
<evidence type="ECO:0000256" key="6">
    <source>
        <dbReference type="SAM" id="MobiDB-lite"/>
    </source>
</evidence>
<organism evidence="8 9">
    <name type="scientific">Lupinus luteus</name>
    <name type="common">European yellow lupine</name>
    <dbReference type="NCBI Taxonomy" id="3873"/>
    <lineage>
        <taxon>Eukaryota</taxon>
        <taxon>Viridiplantae</taxon>
        <taxon>Streptophyta</taxon>
        <taxon>Embryophyta</taxon>
        <taxon>Tracheophyta</taxon>
        <taxon>Spermatophyta</taxon>
        <taxon>Magnoliopsida</taxon>
        <taxon>eudicotyledons</taxon>
        <taxon>Gunneridae</taxon>
        <taxon>Pentapetalae</taxon>
        <taxon>rosids</taxon>
        <taxon>fabids</taxon>
        <taxon>Fabales</taxon>
        <taxon>Fabaceae</taxon>
        <taxon>Papilionoideae</taxon>
        <taxon>50 kb inversion clade</taxon>
        <taxon>genistoids sensu lato</taxon>
        <taxon>core genistoids</taxon>
        <taxon>Genisteae</taxon>
        <taxon>Lupinus</taxon>
    </lineage>
</organism>
<sequence length="411" mass="48264">MDNQVDKYSFITVIKIGINTHQMMIPPDFMKHCDEDFSTNVILIGPSGEPCRVTIFEKDGIYMQDGWPRFLRNNLVKENELLLFTYEGDNCFRVQIFGLNGCERLNTKIAPQKSSAAKVHSSFFTVFIPQFCYDRMPIPRDFMKLARLDERVPKEIILRNSSEVDWNVRARCVFGNIYFVDGWKQFVADNCLEEEDFIFFKHDGKDQMKFKILKLYELEQIEVNQDEWVLEKQDDETEEHIGGNHHRAGKRKTARSSASKNIENAKYVHYDNPHFTALWPKGRENELRVPKKLIDDFSLNLPQNITFLCCEDFHKRDHCLLLQHDGRNDAPHIQTLPEETHVRKNRRTATGELLKWKDGRILYTGWARFCRMNNIDKKKDECICEFVMGEDQQIQMIQVHVVKNGLLMSAT</sequence>
<dbReference type="Proteomes" id="UP001497480">
    <property type="component" value="Unassembled WGS sequence"/>
</dbReference>
<keyword evidence="2" id="KW-0805">Transcription regulation</keyword>
<feature type="domain" description="TF-B3" evidence="7">
    <location>
        <begin position="8"/>
        <end position="100"/>
    </location>
</feature>
<evidence type="ECO:0000256" key="5">
    <source>
        <dbReference type="ARBA" id="ARBA00023242"/>
    </source>
</evidence>
<dbReference type="GO" id="GO:0003677">
    <property type="term" value="F:DNA binding"/>
    <property type="evidence" value="ECO:0007669"/>
    <property type="project" value="UniProtKB-KW"/>
</dbReference>
<keyword evidence="3" id="KW-0238">DNA-binding</keyword>
<evidence type="ECO:0000259" key="7">
    <source>
        <dbReference type="PROSITE" id="PS50863"/>
    </source>
</evidence>
<dbReference type="InterPro" id="IPR003340">
    <property type="entry name" value="B3_DNA-bd"/>
</dbReference>
<gene>
    <name evidence="8" type="ORF">LLUT_LOCUS30258</name>
</gene>
<feature type="domain" description="TF-B3" evidence="7">
    <location>
        <begin position="121"/>
        <end position="216"/>
    </location>
</feature>
<accession>A0AAV1Y5F4</accession>
<evidence type="ECO:0000256" key="3">
    <source>
        <dbReference type="ARBA" id="ARBA00023125"/>
    </source>
</evidence>
<dbReference type="PANTHER" id="PTHR31920:SF135">
    <property type="entry name" value="B3 DOMAIN-CONTAINING PROTEIN OS03G0621600-RELATED"/>
    <property type="match status" value="1"/>
</dbReference>
<dbReference type="AlphaFoldDB" id="A0AAV1Y5F4"/>
<dbReference type="InterPro" id="IPR015300">
    <property type="entry name" value="DNA-bd_pseudobarrel_sf"/>
</dbReference>
<dbReference type="PROSITE" id="PS50863">
    <property type="entry name" value="B3"/>
    <property type="match status" value="2"/>
</dbReference>
<protein>
    <recommendedName>
        <fullName evidence="7">TF-B3 domain-containing protein</fullName>
    </recommendedName>
</protein>